<accession>A0AA35TZW0</accession>
<dbReference type="PANTHER" id="PTHR22981">
    <property type="entry name" value="3-HYDROXYISOBUTYRATE DEHYDROGENASE-RELATED"/>
    <property type="match status" value="1"/>
</dbReference>
<sequence length="96" mass="10368">MAWCKWAERGKVYIDMSTIDPDTTRRVGAAVRATGAEMLDVPVGMGPAQAATGQLTLMIGGNASVVEDCKDVLDTLGGEQFYCGRVLAQRYHQDCQ</sequence>
<evidence type="ECO:0000256" key="6">
    <source>
        <dbReference type="ARBA" id="ARBA00023027"/>
    </source>
</evidence>
<dbReference type="Proteomes" id="UP001174909">
    <property type="component" value="Unassembled WGS sequence"/>
</dbReference>
<organism evidence="9 10">
    <name type="scientific">Geodia barretti</name>
    <name type="common">Barrett's horny sponge</name>
    <dbReference type="NCBI Taxonomy" id="519541"/>
    <lineage>
        <taxon>Eukaryota</taxon>
        <taxon>Metazoa</taxon>
        <taxon>Porifera</taxon>
        <taxon>Demospongiae</taxon>
        <taxon>Heteroscleromorpha</taxon>
        <taxon>Tetractinellida</taxon>
        <taxon>Astrophorina</taxon>
        <taxon>Geodiidae</taxon>
        <taxon>Geodia</taxon>
    </lineage>
</organism>
<dbReference type="AlphaFoldDB" id="A0AA35TZW0"/>
<dbReference type="EC" id="1.1.1.31" evidence="3"/>
<dbReference type="Gene3D" id="3.40.50.720">
    <property type="entry name" value="NAD(P)-binding Rossmann-like Domain"/>
    <property type="match status" value="1"/>
</dbReference>
<dbReference type="EMBL" id="CASHTH010004456">
    <property type="protein sequence ID" value="CAI8057568.1"/>
    <property type="molecule type" value="Genomic_DNA"/>
</dbReference>
<dbReference type="PANTHER" id="PTHR22981:SF7">
    <property type="entry name" value="3-HYDROXYISOBUTYRATE DEHYDROGENASE, MITOCHONDRIAL"/>
    <property type="match status" value="1"/>
</dbReference>
<keyword evidence="5" id="KW-0560">Oxidoreductase</keyword>
<evidence type="ECO:0000256" key="1">
    <source>
        <dbReference type="ARBA" id="ARBA00005109"/>
    </source>
</evidence>
<dbReference type="GO" id="GO:0050661">
    <property type="term" value="F:NADP binding"/>
    <property type="evidence" value="ECO:0007669"/>
    <property type="project" value="InterPro"/>
</dbReference>
<keyword evidence="10" id="KW-1185">Reference proteome</keyword>
<keyword evidence="6" id="KW-0520">NAD</keyword>
<dbReference type="Pfam" id="PF03446">
    <property type="entry name" value="NAD_binding_2"/>
    <property type="match status" value="1"/>
</dbReference>
<feature type="domain" description="6-phosphogluconate dehydrogenase NADP-binding" evidence="8">
    <location>
        <begin position="7"/>
        <end position="84"/>
    </location>
</feature>
<name>A0AA35TZW0_GEOBA</name>
<evidence type="ECO:0000259" key="8">
    <source>
        <dbReference type="Pfam" id="PF03446"/>
    </source>
</evidence>
<proteinExistence type="inferred from homology"/>
<dbReference type="GO" id="GO:0008442">
    <property type="term" value="F:3-hydroxyisobutyrate dehydrogenase activity"/>
    <property type="evidence" value="ECO:0007669"/>
    <property type="project" value="UniProtKB-EC"/>
</dbReference>
<evidence type="ECO:0000313" key="9">
    <source>
        <dbReference type="EMBL" id="CAI8057568.1"/>
    </source>
</evidence>
<protein>
    <recommendedName>
        <fullName evidence="3">3-hydroxyisobutyrate dehydrogenase</fullName>
        <ecNumber evidence="3">1.1.1.31</ecNumber>
    </recommendedName>
</protein>
<keyword evidence="4" id="KW-0101">Branched-chain amino acid catabolism</keyword>
<dbReference type="SUPFAM" id="SSF51735">
    <property type="entry name" value="NAD(P)-binding Rossmann-fold domains"/>
    <property type="match status" value="1"/>
</dbReference>
<dbReference type="GO" id="GO:0009083">
    <property type="term" value="P:branched-chain amino acid catabolic process"/>
    <property type="evidence" value="ECO:0007669"/>
    <property type="project" value="UniProtKB-KW"/>
</dbReference>
<evidence type="ECO:0000256" key="7">
    <source>
        <dbReference type="ARBA" id="ARBA00049197"/>
    </source>
</evidence>
<comment type="catalytic activity">
    <reaction evidence="7">
        <text>3-hydroxy-2-methylpropanoate + NAD(+) = 2-methyl-3-oxopropanoate + NADH + H(+)</text>
        <dbReference type="Rhea" id="RHEA:17681"/>
        <dbReference type="ChEBI" id="CHEBI:11805"/>
        <dbReference type="ChEBI" id="CHEBI:15378"/>
        <dbReference type="ChEBI" id="CHEBI:57540"/>
        <dbReference type="ChEBI" id="CHEBI:57700"/>
        <dbReference type="ChEBI" id="CHEBI:57945"/>
        <dbReference type="EC" id="1.1.1.31"/>
    </reaction>
</comment>
<evidence type="ECO:0000256" key="3">
    <source>
        <dbReference type="ARBA" id="ARBA00012991"/>
    </source>
</evidence>
<evidence type="ECO:0000256" key="4">
    <source>
        <dbReference type="ARBA" id="ARBA00022456"/>
    </source>
</evidence>
<dbReference type="InterPro" id="IPR036291">
    <property type="entry name" value="NAD(P)-bd_dom_sf"/>
</dbReference>
<comment type="caution">
    <text evidence="9">The sequence shown here is derived from an EMBL/GenBank/DDBJ whole genome shotgun (WGS) entry which is preliminary data.</text>
</comment>
<comment type="pathway">
    <text evidence="1">Amino-acid degradation; L-valine degradation.</text>
</comment>
<dbReference type="InterPro" id="IPR006115">
    <property type="entry name" value="6PGDH_NADP-bd"/>
</dbReference>
<evidence type="ECO:0000256" key="2">
    <source>
        <dbReference type="ARBA" id="ARBA00006013"/>
    </source>
</evidence>
<reference evidence="9" key="1">
    <citation type="submission" date="2023-03" db="EMBL/GenBank/DDBJ databases">
        <authorList>
            <person name="Steffen K."/>
            <person name="Cardenas P."/>
        </authorList>
    </citation>
    <scope>NUCLEOTIDE SEQUENCE</scope>
</reference>
<gene>
    <name evidence="9" type="ORF">GBAR_LOCUS31376</name>
</gene>
<evidence type="ECO:0000313" key="10">
    <source>
        <dbReference type="Proteomes" id="UP001174909"/>
    </source>
</evidence>
<evidence type="ECO:0000256" key="5">
    <source>
        <dbReference type="ARBA" id="ARBA00023002"/>
    </source>
</evidence>
<comment type="similarity">
    <text evidence="2">Belongs to the HIBADH-related family. 3-hydroxyisobutyrate dehydrogenase subfamily.</text>
</comment>